<keyword evidence="2" id="KW-1185">Reference proteome</keyword>
<gene>
    <name evidence="1" type="ORF">VE01_10657</name>
</gene>
<dbReference type="OrthoDB" id="10570109at2759"/>
<name>A0A1B8G672_9PEZI</name>
<protein>
    <submittedName>
        <fullName evidence="1">Uncharacterized protein</fullName>
    </submittedName>
</protein>
<sequence>MAPSVEPSAGAQQLANNPPNRAIQSDAVRVHQAMNSGLRPLPDESMLDHWIHCGIMAVSVYARDVSAEDGSLSFYDGCLTVLIGIWNKNREALINALNQNPTPSPAASMYLGGGASGGGPAYRGLQPRQHMDWIDSEDHIQGSILMMSLAAWDESIRQNSTQFFDRHFANAIATWNQNREWGVMALTRAPITGGSVA</sequence>
<reference evidence="2" key="2">
    <citation type="journal article" date="2018" name="Nat. Commun.">
        <title>Extreme sensitivity to ultraviolet light in the fungal pathogen causing white-nose syndrome of bats.</title>
        <authorList>
            <person name="Palmer J.M."/>
            <person name="Drees K.P."/>
            <person name="Foster J.T."/>
            <person name="Lindner D.L."/>
        </authorList>
    </citation>
    <scope>NUCLEOTIDE SEQUENCE [LARGE SCALE GENOMIC DNA]</scope>
    <source>
        <strain evidence="2">UAMH 10579</strain>
    </source>
</reference>
<dbReference type="Proteomes" id="UP000091956">
    <property type="component" value="Unassembled WGS sequence"/>
</dbReference>
<reference evidence="1 2" key="1">
    <citation type="submission" date="2016-03" db="EMBL/GenBank/DDBJ databases">
        <title>Comparative genomics of Pseudogymnoascus destructans, the fungus causing white-nose syndrome of bats.</title>
        <authorList>
            <person name="Palmer J.M."/>
            <person name="Drees K.P."/>
            <person name="Foster J.T."/>
            <person name="Lindner D.L."/>
        </authorList>
    </citation>
    <scope>NUCLEOTIDE SEQUENCE [LARGE SCALE GENOMIC DNA]</scope>
    <source>
        <strain evidence="1 2">UAMH 10579</strain>
    </source>
</reference>
<dbReference type="RefSeq" id="XP_018125055.1">
    <property type="nucleotide sequence ID" value="XM_018280050.2"/>
</dbReference>
<evidence type="ECO:0000313" key="2">
    <source>
        <dbReference type="Proteomes" id="UP000091956"/>
    </source>
</evidence>
<evidence type="ECO:0000313" key="1">
    <source>
        <dbReference type="EMBL" id="OBT91322.1"/>
    </source>
</evidence>
<dbReference type="EMBL" id="KV460308">
    <property type="protein sequence ID" value="OBT91322.1"/>
    <property type="molecule type" value="Genomic_DNA"/>
</dbReference>
<dbReference type="AlphaFoldDB" id="A0A1B8G672"/>
<proteinExistence type="predicted"/>
<organism evidence="1 2">
    <name type="scientific">Pseudogymnoascus verrucosus</name>
    <dbReference type="NCBI Taxonomy" id="342668"/>
    <lineage>
        <taxon>Eukaryota</taxon>
        <taxon>Fungi</taxon>
        <taxon>Dikarya</taxon>
        <taxon>Ascomycota</taxon>
        <taxon>Pezizomycotina</taxon>
        <taxon>Leotiomycetes</taxon>
        <taxon>Thelebolales</taxon>
        <taxon>Thelebolaceae</taxon>
        <taxon>Pseudogymnoascus</taxon>
    </lineage>
</organism>
<accession>A0A1B8G672</accession>
<dbReference type="GeneID" id="28844043"/>